<dbReference type="GO" id="GO:0016829">
    <property type="term" value="F:lyase activity"/>
    <property type="evidence" value="ECO:0007669"/>
    <property type="project" value="UniProtKB-KW"/>
</dbReference>
<evidence type="ECO:0000259" key="9">
    <source>
        <dbReference type="Pfam" id="PF00662"/>
    </source>
</evidence>
<evidence type="ECO:0000256" key="6">
    <source>
        <dbReference type="ARBA" id="ARBA00023136"/>
    </source>
</evidence>
<evidence type="ECO:0000256" key="2">
    <source>
        <dbReference type="ARBA" id="ARBA00009025"/>
    </source>
</evidence>
<keyword evidence="5 7" id="KW-1133">Transmembrane helix</keyword>
<evidence type="ECO:0000256" key="7">
    <source>
        <dbReference type="SAM" id="Phobius"/>
    </source>
</evidence>
<protein>
    <submittedName>
        <fullName evidence="10">Formate hydrogenlyase</fullName>
    </submittedName>
</protein>
<keyword evidence="3" id="KW-1003">Cell membrane</keyword>
<evidence type="ECO:0000256" key="1">
    <source>
        <dbReference type="ARBA" id="ARBA00004651"/>
    </source>
</evidence>
<feature type="transmembrane region" description="Helical" evidence="7">
    <location>
        <begin position="280"/>
        <end position="302"/>
    </location>
</feature>
<feature type="transmembrane region" description="Helical" evidence="7">
    <location>
        <begin position="214"/>
        <end position="239"/>
    </location>
</feature>
<evidence type="ECO:0000256" key="4">
    <source>
        <dbReference type="ARBA" id="ARBA00022692"/>
    </source>
</evidence>
<evidence type="ECO:0000259" key="8">
    <source>
        <dbReference type="Pfam" id="PF00361"/>
    </source>
</evidence>
<comment type="similarity">
    <text evidence="2">Belongs to the complex I subunit 4 family.</text>
</comment>
<dbReference type="InterPro" id="IPR050586">
    <property type="entry name" value="CPA3_Na-H_Antiporter_D"/>
</dbReference>
<name>A0A497F383_9CREN</name>
<comment type="caution">
    <text evidence="10">The sequence shown here is derived from an EMBL/GenBank/DDBJ whole genome shotgun (WGS) entry which is preliminary data.</text>
</comment>
<dbReference type="InterPro" id="IPR003918">
    <property type="entry name" value="NADH_UbQ_OxRdtase"/>
</dbReference>
<feature type="domain" description="NADH-Ubiquinone oxidoreductase (complex I) chain 5 N-terminal" evidence="9">
    <location>
        <begin position="71"/>
        <end position="107"/>
    </location>
</feature>
<feature type="transmembrane region" description="Helical" evidence="7">
    <location>
        <begin position="341"/>
        <end position="359"/>
    </location>
</feature>
<feature type="transmembrane region" description="Helical" evidence="7">
    <location>
        <begin position="462"/>
        <end position="483"/>
    </location>
</feature>
<evidence type="ECO:0000313" key="10">
    <source>
        <dbReference type="EMBL" id="RLE53897.1"/>
    </source>
</evidence>
<feature type="transmembrane region" description="Helical" evidence="7">
    <location>
        <begin position="171"/>
        <end position="194"/>
    </location>
</feature>
<comment type="subcellular location">
    <subcellularLocation>
        <location evidence="1">Cell membrane</location>
        <topology evidence="1">Multi-pass membrane protein</topology>
    </subcellularLocation>
</comment>
<feature type="domain" description="NADH:quinone oxidoreductase/Mrp antiporter transmembrane" evidence="8">
    <location>
        <begin position="135"/>
        <end position="428"/>
    </location>
</feature>
<evidence type="ECO:0000256" key="5">
    <source>
        <dbReference type="ARBA" id="ARBA00022989"/>
    </source>
</evidence>
<sequence>MAIESLLLQIIVVPLIFAPIAFIMSRWLNWRTGWVAFIPLAFTSLATIYLTSYVAEHGAVLGVWPLAPSAGLNFTLLVDGLSAPIALTVAILCTVVSIYSMPYMEHKIGKDGKGHGAYYALYLLYAAGMLGTALSANLIQFYFFWELMLIPSWAMINIWGYGEREKIAFKYFIYTHIGALSLLAGILATYAAFGTFDLLAILSLSKSSVLSFELVKWIIFAMFLGFAVKMAIVPLHTWLPDAHAEAPTPISALLSPAMIGLGGYALVRLTYLIFPQVFEQFATAFSVLALITMIYGGVMALAQDDIKRLLAYSSISQMGYLLFGIASSYPQGIAGSMFHYVSHGTCKAILFMMAGAIILQTHGLRSISKLGGLAGKMPLTAICALIGFLGIAGTPPLNGFQSEWLIFTGAFAGAMESGNMIGVIITALALIGSVLTAGYALWAIRRIFFGPLPEHLNDVHEAPLTVTIPMFILAFITVLLGIYPKPITDLLSLIFS</sequence>
<feature type="transmembrane region" description="Helical" evidence="7">
    <location>
        <begin position="420"/>
        <end position="442"/>
    </location>
</feature>
<feature type="transmembrane region" description="Helical" evidence="7">
    <location>
        <begin position="116"/>
        <end position="136"/>
    </location>
</feature>
<dbReference type="NCBIfam" id="TIGR01972">
    <property type="entry name" value="NDH_I_M"/>
    <property type="match status" value="1"/>
</dbReference>
<dbReference type="InterPro" id="IPR001750">
    <property type="entry name" value="ND/Mrp_TM"/>
</dbReference>
<dbReference type="AlphaFoldDB" id="A0A497F383"/>
<keyword evidence="4 7" id="KW-0812">Transmembrane</keyword>
<feature type="transmembrane region" description="Helical" evidence="7">
    <location>
        <begin position="34"/>
        <end position="55"/>
    </location>
</feature>
<dbReference type="PANTHER" id="PTHR42703">
    <property type="entry name" value="NADH DEHYDROGENASE"/>
    <property type="match status" value="1"/>
</dbReference>
<dbReference type="InterPro" id="IPR001516">
    <property type="entry name" value="Proton_antipo_N"/>
</dbReference>
<gene>
    <name evidence="10" type="ORF">DRJ26_02680</name>
</gene>
<dbReference type="GO" id="GO:0008137">
    <property type="term" value="F:NADH dehydrogenase (ubiquinone) activity"/>
    <property type="evidence" value="ECO:0007669"/>
    <property type="project" value="InterPro"/>
</dbReference>
<feature type="transmembrane region" description="Helical" evidence="7">
    <location>
        <begin position="81"/>
        <end position="104"/>
    </location>
</feature>
<dbReference type="GO" id="GO:0005886">
    <property type="term" value="C:plasma membrane"/>
    <property type="evidence" value="ECO:0007669"/>
    <property type="project" value="UniProtKB-SubCell"/>
</dbReference>
<evidence type="ECO:0000256" key="3">
    <source>
        <dbReference type="ARBA" id="ARBA00022475"/>
    </source>
</evidence>
<accession>A0A497F383</accession>
<feature type="transmembrane region" description="Helical" evidence="7">
    <location>
        <begin position="6"/>
        <end position="27"/>
    </location>
</feature>
<dbReference type="Pfam" id="PF00361">
    <property type="entry name" value="Proton_antipo_M"/>
    <property type="match status" value="1"/>
</dbReference>
<dbReference type="PRINTS" id="PR01437">
    <property type="entry name" value="NUOXDRDTASE4"/>
</dbReference>
<dbReference type="GO" id="GO:0042773">
    <property type="term" value="P:ATP synthesis coupled electron transport"/>
    <property type="evidence" value="ECO:0007669"/>
    <property type="project" value="InterPro"/>
</dbReference>
<feature type="transmembrane region" description="Helical" evidence="7">
    <location>
        <begin position="309"/>
        <end position="329"/>
    </location>
</feature>
<dbReference type="Proteomes" id="UP000269499">
    <property type="component" value="Unassembled WGS sequence"/>
</dbReference>
<dbReference type="EMBL" id="QMRA01000045">
    <property type="protein sequence ID" value="RLE53897.1"/>
    <property type="molecule type" value="Genomic_DNA"/>
</dbReference>
<reference evidence="10 11" key="1">
    <citation type="submission" date="2018-06" db="EMBL/GenBank/DDBJ databases">
        <title>Extensive metabolic versatility and redundancy in microbially diverse, dynamic hydrothermal sediments.</title>
        <authorList>
            <person name="Dombrowski N."/>
            <person name="Teske A."/>
            <person name="Baker B.J."/>
        </authorList>
    </citation>
    <scope>NUCLEOTIDE SEQUENCE [LARGE SCALE GENOMIC DNA]</scope>
    <source>
        <strain evidence="10">B20_G2</strain>
    </source>
</reference>
<dbReference type="InterPro" id="IPR010227">
    <property type="entry name" value="NADH_Q_OxRdtase_chainM/4"/>
</dbReference>
<proteinExistence type="inferred from homology"/>
<organism evidence="10 11">
    <name type="scientific">Thermoproteota archaeon</name>
    <dbReference type="NCBI Taxonomy" id="2056631"/>
    <lineage>
        <taxon>Archaea</taxon>
        <taxon>Thermoproteota</taxon>
    </lineage>
</organism>
<evidence type="ECO:0000313" key="11">
    <source>
        <dbReference type="Proteomes" id="UP000269499"/>
    </source>
</evidence>
<feature type="transmembrane region" description="Helical" evidence="7">
    <location>
        <begin position="251"/>
        <end position="274"/>
    </location>
</feature>
<dbReference type="PANTHER" id="PTHR42703:SF1">
    <property type="entry name" value="NA(+)_H(+) ANTIPORTER SUBUNIT D1"/>
    <property type="match status" value="1"/>
</dbReference>
<feature type="transmembrane region" description="Helical" evidence="7">
    <location>
        <begin position="142"/>
        <end position="159"/>
    </location>
</feature>
<dbReference type="Pfam" id="PF00662">
    <property type="entry name" value="Proton_antipo_N"/>
    <property type="match status" value="1"/>
</dbReference>
<keyword evidence="6 7" id="KW-0472">Membrane</keyword>
<feature type="transmembrane region" description="Helical" evidence="7">
    <location>
        <begin position="379"/>
        <end position="400"/>
    </location>
</feature>